<evidence type="ECO:0000256" key="1">
    <source>
        <dbReference type="SAM" id="MobiDB-lite"/>
    </source>
</evidence>
<reference evidence="2 3" key="1">
    <citation type="journal article" date="2023" name="Genes (Basel)">
        <title>Chromosome-Level Genome Assembly and Circadian Gene Repertoire of the Patagonia Blennie Eleginops maclovinus-The Closest Ancestral Proxy of Antarctic Cryonotothenioids.</title>
        <authorList>
            <person name="Cheng C.C."/>
            <person name="Rivera-Colon A.G."/>
            <person name="Minhas B.F."/>
            <person name="Wilson L."/>
            <person name="Rayamajhi N."/>
            <person name="Vargas-Chacoff L."/>
            <person name="Catchen J.M."/>
        </authorList>
    </citation>
    <scope>NUCLEOTIDE SEQUENCE [LARGE SCALE GENOMIC DNA]</scope>
    <source>
        <strain evidence="2">JMC-PN-2008</strain>
    </source>
</reference>
<evidence type="ECO:0000313" key="2">
    <source>
        <dbReference type="EMBL" id="KAK5863441.1"/>
    </source>
</evidence>
<feature type="region of interest" description="Disordered" evidence="1">
    <location>
        <begin position="91"/>
        <end position="123"/>
    </location>
</feature>
<accession>A0AAN8AI35</accession>
<keyword evidence="3" id="KW-1185">Reference proteome</keyword>
<sequence length="123" mass="13308">MPGREEKASIPFNKLPGRGVEKEALSYALHRPGSAKQQLRGRALLQALAGIMPLTDTQASSIVALTESQSVSRECWALGSDMHTDMRIRERDGGQHLLPDSTTAPQRDQGQLITSLSQCSPLG</sequence>
<reference evidence="2 3" key="2">
    <citation type="journal article" date="2023" name="Mol. Biol. Evol.">
        <title>Genomics of Secondarily Temperate Adaptation in the Only Non-Antarctic Icefish.</title>
        <authorList>
            <person name="Rivera-Colon A.G."/>
            <person name="Rayamajhi N."/>
            <person name="Minhas B.F."/>
            <person name="Madrigal G."/>
            <person name="Bilyk K.T."/>
            <person name="Yoon V."/>
            <person name="Hune M."/>
            <person name="Gregory S."/>
            <person name="Cheng C.H.C."/>
            <person name="Catchen J.M."/>
        </authorList>
    </citation>
    <scope>NUCLEOTIDE SEQUENCE [LARGE SCALE GENOMIC DNA]</scope>
    <source>
        <strain evidence="2">JMC-PN-2008</strain>
    </source>
</reference>
<evidence type="ECO:0000313" key="3">
    <source>
        <dbReference type="Proteomes" id="UP001346869"/>
    </source>
</evidence>
<organism evidence="2 3">
    <name type="scientific">Eleginops maclovinus</name>
    <name type="common">Patagonian blennie</name>
    <name type="synonym">Eleginus maclovinus</name>
    <dbReference type="NCBI Taxonomy" id="56733"/>
    <lineage>
        <taxon>Eukaryota</taxon>
        <taxon>Metazoa</taxon>
        <taxon>Chordata</taxon>
        <taxon>Craniata</taxon>
        <taxon>Vertebrata</taxon>
        <taxon>Euteleostomi</taxon>
        <taxon>Actinopterygii</taxon>
        <taxon>Neopterygii</taxon>
        <taxon>Teleostei</taxon>
        <taxon>Neoteleostei</taxon>
        <taxon>Acanthomorphata</taxon>
        <taxon>Eupercaria</taxon>
        <taxon>Perciformes</taxon>
        <taxon>Notothenioidei</taxon>
        <taxon>Eleginopidae</taxon>
        <taxon>Eleginops</taxon>
    </lineage>
</organism>
<name>A0AAN8AI35_ELEMC</name>
<comment type="caution">
    <text evidence="2">The sequence shown here is derived from an EMBL/GenBank/DDBJ whole genome shotgun (WGS) entry which is preliminary data.</text>
</comment>
<dbReference type="Proteomes" id="UP001346869">
    <property type="component" value="Unassembled WGS sequence"/>
</dbReference>
<gene>
    <name evidence="2" type="ORF">PBY51_000470</name>
</gene>
<proteinExistence type="predicted"/>
<feature type="compositionally biased region" description="Polar residues" evidence="1">
    <location>
        <begin position="100"/>
        <end position="123"/>
    </location>
</feature>
<protein>
    <submittedName>
        <fullName evidence="2">Uncharacterized protein</fullName>
    </submittedName>
</protein>
<dbReference type="EMBL" id="JAUZQC010000011">
    <property type="protein sequence ID" value="KAK5863441.1"/>
    <property type="molecule type" value="Genomic_DNA"/>
</dbReference>
<dbReference type="AlphaFoldDB" id="A0AAN8AI35"/>